<comment type="caution">
    <text evidence="1">The sequence shown here is derived from an EMBL/GenBank/DDBJ whole genome shotgun (WGS) entry which is preliminary data.</text>
</comment>
<feature type="non-terminal residue" evidence="1">
    <location>
        <position position="1"/>
    </location>
</feature>
<sequence length="117" mass="14062">EWWDLRQIKEDIISAYGLVFMKKKLWEKIGGLDEGYWPGYCADPDFIAKIYFTAKKENQPYEFRGVADSGMYHFQCISSERQKDANFYRRKARRRFEQKWGITVKRLYELMGVGKKI</sequence>
<proteinExistence type="predicted"/>
<dbReference type="InterPro" id="IPR029044">
    <property type="entry name" value="Nucleotide-diphossugar_trans"/>
</dbReference>
<protein>
    <submittedName>
        <fullName evidence="1">Uncharacterized protein</fullName>
    </submittedName>
</protein>
<accession>X1E166</accession>
<dbReference type="EMBL" id="BART01032435">
    <property type="protein sequence ID" value="GAH10909.1"/>
    <property type="molecule type" value="Genomic_DNA"/>
</dbReference>
<dbReference type="SUPFAM" id="SSF53448">
    <property type="entry name" value="Nucleotide-diphospho-sugar transferases"/>
    <property type="match status" value="1"/>
</dbReference>
<evidence type="ECO:0000313" key="1">
    <source>
        <dbReference type="EMBL" id="GAH10909.1"/>
    </source>
</evidence>
<dbReference type="Gene3D" id="3.90.550.10">
    <property type="entry name" value="Spore Coat Polysaccharide Biosynthesis Protein SpsA, Chain A"/>
    <property type="match status" value="1"/>
</dbReference>
<organism evidence="1">
    <name type="scientific">marine sediment metagenome</name>
    <dbReference type="NCBI Taxonomy" id="412755"/>
    <lineage>
        <taxon>unclassified sequences</taxon>
        <taxon>metagenomes</taxon>
        <taxon>ecological metagenomes</taxon>
    </lineage>
</organism>
<reference evidence="1" key="1">
    <citation type="journal article" date="2014" name="Front. Microbiol.">
        <title>High frequency of phylogenetically diverse reductive dehalogenase-homologous genes in deep subseafloor sedimentary metagenomes.</title>
        <authorList>
            <person name="Kawai M."/>
            <person name="Futagami T."/>
            <person name="Toyoda A."/>
            <person name="Takaki Y."/>
            <person name="Nishi S."/>
            <person name="Hori S."/>
            <person name="Arai W."/>
            <person name="Tsubouchi T."/>
            <person name="Morono Y."/>
            <person name="Uchiyama I."/>
            <person name="Ito T."/>
            <person name="Fujiyama A."/>
            <person name="Inagaki F."/>
            <person name="Takami H."/>
        </authorList>
    </citation>
    <scope>NUCLEOTIDE SEQUENCE</scope>
    <source>
        <strain evidence="1">Expedition CK06-06</strain>
    </source>
</reference>
<gene>
    <name evidence="1" type="ORF">S01H4_56051</name>
</gene>
<name>X1E166_9ZZZZ</name>
<dbReference type="AlphaFoldDB" id="X1E166"/>